<evidence type="ECO:0000313" key="2">
    <source>
        <dbReference type="Proteomes" id="UP000315010"/>
    </source>
</evidence>
<gene>
    <name evidence="1" type="ORF">CA13_56400</name>
</gene>
<accession>A0A5C5ZA11</accession>
<dbReference type="AlphaFoldDB" id="A0A5C5ZA11"/>
<dbReference type="Proteomes" id="UP000315010">
    <property type="component" value="Unassembled WGS sequence"/>
</dbReference>
<protein>
    <submittedName>
        <fullName evidence="1">Uncharacterized protein</fullName>
    </submittedName>
</protein>
<comment type="caution">
    <text evidence="1">The sequence shown here is derived from an EMBL/GenBank/DDBJ whole genome shotgun (WGS) entry which is preliminary data.</text>
</comment>
<sequence>MHRGLGMYQSANLFRLGAFGMFPAMRRSRRRERRFIVKYRFILKYSSLRPRHVSFTNHPPIHGNYQHQPGDG</sequence>
<proteinExistence type="predicted"/>
<name>A0A5C5ZA11_9BACT</name>
<evidence type="ECO:0000313" key="1">
    <source>
        <dbReference type="EMBL" id="TWT84164.1"/>
    </source>
</evidence>
<keyword evidence="2" id="KW-1185">Reference proteome</keyword>
<organism evidence="1 2">
    <name type="scientific">Novipirellula herctigrandis</name>
    <dbReference type="NCBI Taxonomy" id="2527986"/>
    <lineage>
        <taxon>Bacteria</taxon>
        <taxon>Pseudomonadati</taxon>
        <taxon>Planctomycetota</taxon>
        <taxon>Planctomycetia</taxon>
        <taxon>Pirellulales</taxon>
        <taxon>Pirellulaceae</taxon>
        <taxon>Novipirellula</taxon>
    </lineage>
</organism>
<reference evidence="1 2" key="1">
    <citation type="submission" date="2019-02" db="EMBL/GenBank/DDBJ databases">
        <title>Deep-cultivation of Planctomycetes and their phenomic and genomic characterization uncovers novel biology.</title>
        <authorList>
            <person name="Wiegand S."/>
            <person name="Jogler M."/>
            <person name="Boedeker C."/>
            <person name="Pinto D."/>
            <person name="Vollmers J."/>
            <person name="Rivas-Marin E."/>
            <person name="Kohn T."/>
            <person name="Peeters S.H."/>
            <person name="Heuer A."/>
            <person name="Rast P."/>
            <person name="Oberbeckmann S."/>
            <person name="Bunk B."/>
            <person name="Jeske O."/>
            <person name="Meyerdierks A."/>
            <person name="Storesund J.E."/>
            <person name="Kallscheuer N."/>
            <person name="Luecker S."/>
            <person name="Lage O.M."/>
            <person name="Pohl T."/>
            <person name="Merkel B.J."/>
            <person name="Hornburger P."/>
            <person name="Mueller R.-W."/>
            <person name="Bruemmer F."/>
            <person name="Labrenz M."/>
            <person name="Spormann A.M."/>
            <person name="Op Den Camp H."/>
            <person name="Overmann J."/>
            <person name="Amann R."/>
            <person name="Jetten M.S.M."/>
            <person name="Mascher T."/>
            <person name="Medema M.H."/>
            <person name="Devos D.P."/>
            <person name="Kaster A.-K."/>
            <person name="Ovreas L."/>
            <person name="Rohde M."/>
            <person name="Galperin M.Y."/>
            <person name="Jogler C."/>
        </authorList>
    </citation>
    <scope>NUCLEOTIDE SEQUENCE [LARGE SCALE GENOMIC DNA]</scope>
    <source>
        <strain evidence="1 2">CA13</strain>
    </source>
</reference>
<dbReference type="EMBL" id="SJPJ01000001">
    <property type="protein sequence ID" value="TWT84164.1"/>
    <property type="molecule type" value="Genomic_DNA"/>
</dbReference>